<evidence type="ECO:0000313" key="1">
    <source>
        <dbReference type="Proteomes" id="UP000887565"/>
    </source>
</evidence>
<sequence>MQRCPEKLLDNYDANVVWAANVCLENFFGLKSTIASSSMKNKCSSLSVCTSKKPIYIPHTKEKAAGINLP</sequence>
<dbReference type="WBParaSite" id="nRc.2.0.1.t22217-RA">
    <property type="protein sequence ID" value="nRc.2.0.1.t22217-RA"/>
    <property type="gene ID" value="nRc.2.0.1.g22217"/>
</dbReference>
<keyword evidence="1" id="KW-1185">Reference proteome</keyword>
<name>A0A915J6X2_ROMCU</name>
<protein>
    <submittedName>
        <fullName evidence="2">Uncharacterized protein</fullName>
    </submittedName>
</protein>
<proteinExistence type="predicted"/>
<organism evidence="1 2">
    <name type="scientific">Romanomermis culicivorax</name>
    <name type="common">Nematode worm</name>
    <dbReference type="NCBI Taxonomy" id="13658"/>
    <lineage>
        <taxon>Eukaryota</taxon>
        <taxon>Metazoa</taxon>
        <taxon>Ecdysozoa</taxon>
        <taxon>Nematoda</taxon>
        <taxon>Enoplea</taxon>
        <taxon>Dorylaimia</taxon>
        <taxon>Mermithida</taxon>
        <taxon>Mermithoidea</taxon>
        <taxon>Mermithidae</taxon>
        <taxon>Romanomermis</taxon>
    </lineage>
</organism>
<dbReference type="AlphaFoldDB" id="A0A915J6X2"/>
<accession>A0A915J6X2</accession>
<evidence type="ECO:0000313" key="2">
    <source>
        <dbReference type="WBParaSite" id="nRc.2.0.1.t22217-RA"/>
    </source>
</evidence>
<reference evidence="2" key="1">
    <citation type="submission" date="2022-11" db="UniProtKB">
        <authorList>
            <consortium name="WormBaseParasite"/>
        </authorList>
    </citation>
    <scope>IDENTIFICATION</scope>
</reference>
<dbReference type="Proteomes" id="UP000887565">
    <property type="component" value="Unplaced"/>
</dbReference>